<organism evidence="2 3">
    <name type="scientific">Dorcoceras hygrometricum</name>
    <dbReference type="NCBI Taxonomy" id="472368"/>
    <lineage>
        <taxon>Eukaryota</taxon>
        <taxon>Viridiplantae</taxon>
        <taxon>Streptophyta</taxon>
        <taxon>Embryophyta</taxon>
        <taxon>Tracheophyta</taxon>
        <taxon>Spermatophyta</taxon>
        <taxon>Magnoliopsida</taxon>
        <taxon>eudicotyledons</taxon>
        <taxon>Gunneridae</taxon>
        <taxon>Pentapetalae</taxon>
        <taxon>asterids</taxon>
        <taxon>lamiids</taxon>
        <taxon>Lamiales</taxon>
        <taxon>Gesneriaceae</taxon>
        <taxon>Didymocarpoideae</taxon>
        <taxon>Trichosporeae</taxon>
        <taxon>Loxocarpinae</taxon>
        <taxon>Dorcoceras</taxon>
    </lineage>
</organism>
<dbReference type="AlphaFoldDB" id="A0A2Z7DA65"/>
<proteinExistence type="predicted"/>
<feature type="compositionally biased region" description="Basic residues" evidence="1">
    <location>
        <begin position="19"/>
        <end position="30"/>
    </location>
</feature>
<feature type="region of interest" description="Disordered" evidence="1">
    <location>
        <begin position="1"/>
        <end position="40"/>
    </location>
</feature>
<dbReference type="Proteomes" id="UP000250235">
    <property type="component" value="Unassembled WGS sequence"/>
</dbReference>
<gene>
    <name evidence="2" type="ORF">F511_43204</name>
</gene>
<protein>
    <submittedName>
        <fullName evidence="2">Uncharacterized protein</fullName>
    </submittedName>
</protein>
<dbReference type="EMBL" id="KQ988012">
    <property type="protein sequence ID" value="KZV56610.1"/>
    <property type="molecule type" value="Genomic_DNA"/>
</dbReference>
<name>A0A2Z7DA65_9LAMI</name>
<evidence type="ECO:0000313" key="3">
    <source>
        <dbReference type="Proteomes" id="UP000250235"/>
    </source>
</evidence>
<sequence length="294" mass="32948">MPIQTVDPISALTATHTPPPKRKAPKRKLKLTPDSDEDVVEKEYSMETVVVEQKRPTSVDDVDTIIEEVISETEHMESDVLKSDYAEDLAMRTVVEEPVATKSDDIQIVVAECSPVATDEDVGPLSKIQESYVSPISEDESMTIEEHLTLIPDGMMIPSLTSAEPTKIKFSITIEIRGVEDGDWTVKYILSKVEKMLSWAETDSLEISIHRRLFIIAKYREVLLRKFLVARRTNLVLGLPTTAIDQRTLDLLSAAHQEAVRNLLRQMNSHGLKWTRPVSSALFEEPNLKEVGAG</sequence>
<keyword evidence="3" id="KW-1185">Reference proteome</keyword>
<evidence type="ECO:0000313" key="2">
    <source>
        <dbReference type="EMBL" id="KZV56610.1"/>
    </source>
</evidence>
<accession>A0A2Z7DA65</accession>
<reference evidence="2 3" key="1">
    <citation type="journal article" date="2015" name="Proc. Natl. Acad. Sci. U.S.A.">
        <title>The resurrection genome of Boea hygrometrica: A blueprint for survival of dehydration.</title>
        <authorList>
            <person name="Xiao L."/>
            <person name="Yang G."/>
            <person name="Zhang L."/>
            <person name="Yang X."/>
            <person name="Zhao S."/>
            <person name="Ji Z."/>
            <person name="Zhou Q."/>
            <person name="Hu M."/>
            <person name="Wang Y."/>
            <person name="Chen M."/>
            <person name="Xu Y."/>
            <person name="Jin H."/>
            <person name="Xiao X."/>
            <person name="Hu G."/>
            <person name="Bao F."/>
            <person name="Hu Y."/>
            <person name="Wan P."/>
            <person name="Li L."/>
            <person name="Deng X."/>
            <person name="Kuang T."/>
            <person name="Xiang C."/>
            <person name="Zhu J.K."/>
            <person name="Oliver M.J."/>
            <person name="He Y."/>
        </authorList>
    </citation>
    <scope>NUCLEOTIDE SEQUENCE [LARGE SCALE GENOMIC DNA]</scope>
    <source>
        <strain evidence="3">cv. XS01</strain>
    </source>
</reference>
<evidence type="ECO:0000256" key="1">
    <source>
        <dbReference type="SAM" id="MobiDB-lite"/>
    </source>
</evidence>